<name>A0A7I9VIP3_9BACT</name>
<dbReference type="Proteomes" id="UP000503640">
    <property type="component" value="Unassembled WGS sequence"/>
</dbReference>
<dbReference type="RefSeq" id="WP_176063521.1">
    <property type="nucleotide sequence ID" value="NZ_BJTG01000002.1"/>
</dbReference>
<evidence type="ECO:0000313" key="1">
    <source>
        <dbReference type="EMBL" id="GEJ56235.1"/>
    </source>
</evidence>
<dbReference type="InterPro" id="IPR017850">
    <property type="entry name" value="Alkaline_phosphatase_core_sf"/>
</dbReference>
<proteinExistence type="predicted"/>
<evidence type="ECO:0000313" key="2">
    <source>
        <dbReference type="Proteomes" id="UP000503640"/>
    </source>
</evidence>
<protein>
    <submittedName>
        <fullName evidence="1">Membrane protein</fullName>
    </submittedName>
</protein>
<accession>A0A7I9VIP3</accession>
<dbReference type="Gene3D" id="3.40.720.10">
    <property type="entry name" value="Alkaline Phosphatase, subunit A"/>
    <property type="match status" value="1"/>
</dbReference>
<sequence length="582" mass="62643">MRLRGTKARVDDALARLAGPGVRHVLRPLSERGRLRPGPLESGRRLLLVQLDGVSRRRLEWAMDAGHMPFLARRLRRGESGLASARGGVPASTPAFQAGLLYGVSPSVPGFVWYDRRSGREIRMDRASDAAAIEASLSERHRPLLEGGTSYFSIFSGGAALPHFCLSGLAGEYGLEELAGGFSGWDALASALVHTVTAARTAGRAAHELALGLWQGAAWSLTLGRLKHEPRFLLHRLLVGALMRELAVEGILIDVARGVPIVYCDLLGYDEFAHRRGPDAPEAVSQLRSMDLALAAVYAAAEAVPSLRYDVYVFSDHGHVATKPFESFTGLSLPEYLALADGGVAVPRRLGGEEAVRLAQTRAVRAALSTWPAALRVRLGRGLDRLERGVIGHALGFARLDRVVTAEAGDLAHVYFTDERAPIDLEAVRRRHPGVLSALRESRAVGIVVARQGRRGVALARGEELDLALPADVARLPHPDPALLAGYLADLVSLPHAGDLVVLGWRGEGQVPVAYAWEFGSHGGVAPEELETFFVHPPGCALRFGDTVRPDALYRLFDEAYRTPRRAPGQRGAAAARRGSAP</sequence>
<reference evidence="2" key="1">
    <citation type="journal article" date="2020" name="Appl. Environ. Microbiol.">
        <title>Diazotrophic Anaeromyxobacter Isolates from Soils.</title>
        <authorList>
            <person name="Masuda Y."/>
            <person name="Yamanaka H."/>
            <person name="Xu Z.X."/>
            <person name="Shiratori Y."/>
            <person name="Aono T."/>
            <person name="Amachi S."/>
            <person name="Senoo K."/>
            <person name="Itoh H."/>
        </authorList>
    </citation>
    <scope>NUCLEOTIDE SEQUENCE [LARGE SCALE GENOMIC DNA]</scope>
    <source>
        <strain evidence="2">R267</strain>
    </source>
</reference>
<comment type="caution">
    <text evidence="1">The sequence shown here is derived from an EMBL/GenBank/DDBJ whole genome shotgun (WGS) entry which is preliminary data.</text>
</comment>
<dbReference type="AlphaFoldDB" id="A0A7I9VIP3"/>
<keyword evidence="2" id="KW-1185">Reference proteome</keyword>
<dbReference type="SUPFAM" id="SSF53649">
    <property type="entry name" value="Alkaline phosphatase-like"/>
    <property type="match status" value="1"/>
</dbReference>
<organism evidence="1 2">
    <name type="scientific">Anaeromyxobacter diazotrophicus</name>
    <dbReference type="NCBI Taxonomy" id="2590199"/>
    <lineage>
        <taxon>Bacteria</taxon>
        <taxon>Pseudomonadati</taxon>
        <taxon>Myxococcota</taxon>
        <taxon>Myxococcia</taxon>
        <taxon>Myxococcales</taxon>
        <taxon>Cystobacterineae</taxon>
        <taxon>Anaeromyxobacteraceae</taxon>
        <taxon>Anaeromyxobacter</taxon>
    </lineage>
</organism>
<gene>
    <name evidence="1" type="ORF">AMYX_09760</name>
</gene>
<dbReference type="EMBL" id="BJTG01000002">
    <property type="protein sequence ID" value="GEJ56235.1"/>
    <property type="molecule type" value="Genomic_DNA"/>
</dbReference>